<dbReference type="InterPro" id="IPR005756">
    <property type="entry name" value="Ribosomal_uL24_euk/arc"/>
</dbReference>
<dbReference type="FunFam" id="2.30.30.30:FF:000009">
    <property type="entry name" value="60S ribosomal protein L26"/>
    <property type="match status" value="1"/>
</dbReference>
<dbReference type="Gene3D" id="2.30.30.30">
    <property type="match status" value="1"/>
</dbReference>
<evidence type="ECO:0000313" key="7">
    <source>
        <dbReference type="Proteomes" id="UP000095192"/>
    </source>
</evidence>
<dbReference type="CDD" id="cd06089">
    <property type="entry name" value="KOW_RPL26"/>
    <property type="match status" value="1"/>
</dbReference>
<feature type="region of interest" description="Disordered" evidence="4">
    <location>
        <begin position="134"/>
        <end position="154"/>
    </location>
</feature>
<dbReference type="GO" id="GO:0006412">
    <property type="term" value="P:translation"/>
    <property type="evidence" value="ECO:0007669"/>
    <property type="project" value="InterPro"/>
</dbReference>
<feature type="domain" description="KOW" evidence="5">
    <location>
        <begin position="63"/>
        <end position="90"/>
    </location>
</feature>
<evidence type="ECO:0000259" key="5">
    <source>
        <dbReference type="SMART" id="SM00739"/>
    </source>
</evidence>
<evidence type="ECO:0000313" key="6">
    <source>
        <dbReference type="EMBL" id="OEH73857.1"/>
    </source>
</evidence>
<dbReference type="SUPFAM" id="SSF50104">
    <property type="entry name" value="Translation proteins SH3-like domain"/>
    <property type="match status" value="1"/>
</dbReference>
<dbReference type="InterPro" id="IPR014722">
    <property type="entry name" value="Rib_uL2_dom2"/>
</dbReference>
<dbReference type="FunCoup" id="A0A1D3CRM3">
    <property type="interactions" value="379"/>
</dbReference>
<keyword evidence="3" id="KW-0687">Ribonucleoprotein</keyword>
<dbReference type="NCBIfam" id="TIGR01080">
    <property type="entry name" value="rplX_A_E"/>
    <property type="match status" value="1"/>
</dbReference>
<keyword evidence="2 6" id="KW-0689">Ribosomal protein</keyword>
<dbReference type="EMBL" id="JROU02002224">
    <property type="protein sequence ID" value="OEH73857.1"/>
    <property type="molecule type" value="Genomic_DNA"/>
</dbReference>
<organism evidence="6 7">
    <name type="scientific">Cyclospora cayetanensis</name>
    <dbReference type="NCBI Taxonomy" id="88456"/>
    <lineage>
        <taxon>Eukaryota</taxon>
        <taxon>Sar</taxon>
        <taxon>Alveolata</taxon>
        <taxon>Apicomplexa</taxon>
        <taxon>Conoidasida</taxon>
        <taxon>Coccidia</taxon>
        <taxon>Eucoccidiorida</taxon>
        <taxon>Eimeriorina</taxon>
        <taxon>Eimeriidae</taxon>
        <taxon>Cyclospora</taxon>
    </lineage>
</organism>
<dbReference type="VEuPathDB" id="ToxoDB:LOC34617751"/>
<reference evidence="6 7" key="1">
    <citation type="journal article" date="2016" name="BMC Genomics">
        <title>Comparative genomics reveals Cyclospora cayetanensis possesses coccidia-like metabolism and invasion components but unique surface antigens.</title>
        <authorList>
            <person name="Liu S."/>
            <person name="Wang L."/>
            <person name="Zheng H."/>
            <person name="Xu Z."/>
            <person name="Roellig D.M."/>
            <person name="Li N."/>
            <person name="Frace M.A."/>
            <person name="Tang K."/>
            <person name="Arrowood M.J."/>
            <person name="Moss D.M."/>
            <person name="Zhang L."/>
            <person name="Feng Y."/>
            <person name="Xiao L."/>
        </authorList>
    </citation>
    <scope>NUCLEOTIDE SEQUENCE [LARGE SCALE GENOMIC DNA]</scope>
    <source>
        <strain evidence="6 7">CHN_HEN01</strain>
    </source>
</reference>
<dbReference type="VEuPathDB" id="ToxoDB:cyc_00606"/>
<dbReference type="InterPro" id="IPR008991">
    <property type="entry name" value="Translation_prot_SH3-like_sf"/>
</dbReference>
<accession>A0A1D3CRM3</accession>
<dbReference type="AlphaFoldDB" id="A0A1D3CRM3"/>
<protein>
    <submittedName>
        <fullName evidence="6">60s ribosomal protein</fullName>
    </submittedName>
</protein>
<sequence length="154" mass="17615">MFPDYGSAFADDAVMREGPLGVSSSRRKSRKAHFTAPSSVRRKIMTAPLCKELRKKFNVRSLPIRKDDEVMIVRGRFHDREGKVIQVYRKKFVVHIERITRDKPNGESTPIGIHPSKVVITKPKLNKDRKALLERKSKAANKGKYTEKDVAQVD</sequence>
<evidence type="ECO:0000256" key="4">
    <source>
        <dbReference type="SAM" id="MobiDB-lite"/>
    </source>
</evidence>
<comment type="caution">
    <text evidence="6">The sequence shown here is derived from an EMBL/GenBank/DDBJ whole genome shotgun (WGS) entry which is preliminary data.</text>
</comment>
<dbReference type="GO" id="GO:0003735">
    <property type="term" value="F:structural constituent of ribosome"/>
    <property type="evidence" value="ECO:0007669"/>
    <property type="project" value="InterPro"/>
</dbReference>
<feature type="compositionally biased region" description="Basic and acidic residues" evidence="4">
    <location>
        <begin position="144"/>
        <end position="154"/>
    </location>
</feature>
<dbReference type="Proteomes" id="UP000095192">
    <property type="component" value="Unassembled WGS sequence"/>
</dbReference>
<dbReference type="GO" id="GO:0003723">
    <property type="term" value="F:RNA binding"/>
    <property type="evidence" value="ECO:0007669"/>
    <property type="project" value="InterPro"/>
</dbReference>
<dbReference type="InterPro" id="IPR041988">
    <property type="entry name" value="Ribosomal_uL24_KOW"/>
</dbReference>
<dbReference type="GO" id="GO:0015934">
    <property type="term" value="C:large ribosomal subunit"/>
    <property type="evidence" value="ECO:0007669"/>
    <property type="project" value="InterPro"/>
</dbReference>
<evidence type="ECO:0000256" key="1">
    <source>
        <dbReference type="ARBA" id="ARBA00010618"/>
    </source>
</evidence>
<dbReference type="InterPro" id="IPR005824">
    <property type="entry name" value="KOW"/>
</dbReference>
<evidence type="ECO:0000256" key="2">
    <source>
        <dbReference type="ARBA" id="ARBA00022980"/>
    </source>
</evidence>
<proteinExistence type="inferred from homology"/>
<dbReference type="Pfam" id="PF16906">
    <property type="entry name" value="Ribosomal_L26"/>
    <property type="match status" value="1"/>
</dbReference>
<evidence type="ECO:0000256" key="3">
    <source>
        <dbReference type="ARBA" id="ARBA00023274"/>
    </source>
</evidence>
<comment type="similarity">
    <text evidence="1">Belongs to the universal ribosomal protein uL24 family.</text>
</comment>
<dbReference type="PANTHER" id="PTHR11143">
    <property type="entry name" value="60S RIBOSOMAL PROTEIN L26 FAMILY MEMBER"/>
    <property type="match status" value="1"/>
</dbReference>
<name>A0A1D3CRM3_9EIME</name>
<keyword evidence="7" id="KW-1185">Reference proteome</keyword>
<dbReference type="Pfam" id="PF00467">
    <property type="entry name" value="KOW"/>
    <property type="match status" value="1"/>
</dbReference>
<gene>
    <name evidence="6" type="ORF">cyc_00606</name>
</gene>
<dbReference type="InParanoid" id="A0A1D3CRM3"/>
<dbReference type="SMART" id="SM00739">
    <property type="entry name" value="KOW"/>
    <property type="match status" value="1"/>
</dbReference>